<protein>
    <recommendedName>
        <fullName evidence="3">ZAD domain-containing protein</fullName>
    </recommendedName>
</protein>
<name>A0A8J2L2D4_9HEXA</name>
<evidence type="ECO:0000256" key="2">
    <source>
        <dbReference type="SAM" id="MobiDB-lite"/>
    </source>
</evidence>
<evidence type="ECO:0000259" key="3">
    <source>
        <dbReference type="SMART" id="SM00868"/>
    </source>
</evidence>
<evidence type="ECO:0000313" key="5">
    <source>
        <dbReference type="Proteomes" id="UP000708208"/>
    </source>
</evidence>
<dbReference type="SMART" id="SM00868">
    <property type="entry name" value="zf-AD"/>
    <property type="match status" value="1"/>
</dbReference>
<feature type="region of interest" description="Disordered" evidence="2">
    <location>
        <begin position="252"/>
        <end position="275"/>
    </location>
</feature>
<dbReference type="InterPro" id="IPR012934">
    <property type="entry name" value="Znf_AD"/>
</dbReference>
<feature type="domain" description="ZAD" evidence="3">
    <location>
        <begin position="55"/>
        <end position="138"/>
    </location>
</feature>
<accession>A0A8J2L2D4</accession>
<feature type="compositionally biased region" description="Polar residues" evidence="2">
    <location>
        <begin position="257"/>
        <end position="275"/>
    </location>
</feature>
<proteinExistence type="predicted"/>
<keyword evidence="5" id="KW-1185">Reference proteome</keyword>
<comment type="caution">
    <text evidence="4">The sequence shown here is derived from an EMBL/GenBank/DDBJ whole genome shotgun (WGS) entry which is preliminary data.</text>
</comment>
<dbReference type="EMBL" id="CAJVCH010318094">
    <property type="protein sequence ID" value="CAG7786438.1"/>
    <property type="molecule type" value="Genomic_DNA"/>
</dbReference>
<feature type="coiled-coil region" evidence="1">
    <location>
        <begin position="114"/>
        <end position="141"/>
    </location>
</feature>
<gene>
    <name evidence="4" type="ORF">AFUS01_LOCUS25007</name>
</gene>
<feature type="non-terminal residue" evidence="4">
    <location>
        <position position="1"/>
    </location>
</feature>
<organism evidence="4 5">
    <name type="scientific">Allacma fusca</name>
    <dbReference type="NCBI Taxonomy" id="39272"/>
    <lineage>
        <taxon>Eukaryota</taxon>
        <taxon>Metazoa</taxon>
        <taxon>Ecdysozoa</taxon>
        <taxon>Arthropoda</taxon>
        <taxon>Hexapoda</taxon>
        <taxon>Collembola</taxon>
        <taxon>Symphypleona</taxon>
        <taxon>Sminthuridae</taxon>
        <taxon>Allacma</taxon>
    </lineage>
</organism>
<reference evidence="4" key="1">
    <citation type="submission" date="2021-06" db="EMBL/GenBank/DDBJ databases">
        <authorList>
            <person name="Hodson N. C."/>
            <person name="Mongue J. A."/>
            <person name="Jaron S. K."/>
        </authorList>
    </citation>
    <scope>NUCLEOTIDE SEQUENCE</scope>
</reference>
<keyword evidence="1" id="KW-0175">Coiled coil</keyword>
<dbReference type="AlphaFoldDB" id="A0A8J2L2D4"/>
<dbReference type="GO" id="GO:0005634">
    <property type="term" value="C:nucleus"/>
    <property type="evidence" value="ECO:0007669"/>
    <property type="project" value="InterPro"/>
</dbReference>
<sequence>MYCATVTCGFDLGDYAQLYCVPNCLRILTLKEYLMARKNLKPGDLGPGIDTSRGMCLICSGVVPSKLSNRGQSEGIGESLETLHQLAKLFQVSDTIHQETDFDWMPAPVLCSSCHELVINAVELQENVARMESQLQREIRKIKGEMMHSYQIDSGPEAGDGFEEIRRIRKSYAQCWTPCTILLRDVDRDDRLIQKWKRSSTTQTSLLPFAEIENEEQVIKVEVENALDGDYLDFEDVVPFGEEEKRPGVILTDSVAGPNQSDWNSKSSRQSLVPD</sequence>
<dbReference type="Proteomes" id="UP000708208">
    <property type="component" value="Unassembled WGS sequence"/>
</dbReference>
<evidence type="ECO:0000256" key="1">
    <source>
        <dbReference type="SAM" id="Coils"/>
    </source>
</evidence>
<evidence type="ECO:0000313" key="4">
    <source>
        <dbReference type="EMBL" id="CAG7786438.1"/>
    </source>
</evidence>
<dbReference type="GO" id="GO:0008270">
    <property type="term" value="F:zinc ion binding"/>
    <property type="evidence" value="ECO:0007669"/>
    <property type="project" value="InterPro"/>
</dbReference>